<keyword evidence="3 14" id="KW-0444">Lipid biosynthesis</keyword>
<keyword evidence="17" id="KW-1185">Reference proteome</keyword>
<dbReference type="PANTHER" id="PTHR15458:SF5">
    <property type="entry name" value="PHOSPHATIDYLETHANOLAMINE N-METHYLTRANSFERASE"/>
    <property type="match status" value="1"/>
</dbReference>
<evidence type="ECO:0000256" key="8">
    <source>
        <dbReference type="ARBA" id="ARBA00022824"/>
    </source>
</evidence>
<evidence type="ECO:0000256" key="11">
    <source>
        <dbReference type="ARBA" id="ARBA00023136"/>
    </source>
</evidence>
<feature type="binding site" evidence="14">
    <location>
        <begin position="175"/>
        <end position="176"/>
    </location>
    <ligand>
        <name>S-adenosyl-L-methionine</name>
        <dbReference type="ChEBI" id="CHEBI:59789"/>
    </ligand>
</feature>
<feature type="topological domain" description="Lumenal" evidence="14">
    <location>
        <begin position="110"/>
        <end position="152"/>
    </location>
</feature>
<dbReference type="HAMAP" id="MF_03216">
    <property type="entry name" value="PLMT"/>
    <property type="match status" value="1"/>
</dbReference>
<comment type="function">
    <text evidence="14">Catalyzes the second two steps of the methylation pathway of phosphatidylcholine biosynthesis, the SAM-dependent methylation of phosphatidylmonomethylethanolamine (PMME) to phosphatidyldimethylethanolamine (PDME) and of PDME to phosphatidylcholine (PC).</text>
</comment>
<keyword evidence="14" id="KW-0496">Mitochondrion</keyword>
<keyword evidence="12 14" id="KW-0594">Phospholipid biosynthesis</keyword>
<feature type="topological domain" description="Lumenal" evidence="14">
    <location>
        <begin position="31"/>
        <end position="42"/>
    </location>
</feature>
<comment type="catalytic activity">
    <reaction evidence="14">
        <text>a 1,2-diacyl-sn-glycero-3-phospho-N-methylethanolamine + S-adenosyl-L-methionine = a 1,2-diacyl-sn-glycero-3-phospho-N,N-dimethylethanolamine + S-adenosyl-L-homocysteine + H(+)</text>
        <dbReference type="Rhea" id="RHEA:32735"/>
        <dbReference type="ChEBI" id="CHEBI:15378"/>
        <dbReference type="ChEBI" id="CHEBI:57856"/>
        <dbReference type="ChEBI" id="CHEBI:59789"/>
        <dbReference type="ChEBI" id="CHEBI:64572"/>
        <dbReference type="ChEBI" id="CHEBI:64573"/>
        <dbReference type="EC" id="2.1.1.71"/>
    </reaction>
</comment>
<comment type="subcellular location">
    <subcellularLocation>
        <location evidence="14">Endoplasmic reticulum membrane</location>
        <topology evidence="14">Multi-pass membrane protein</topology>
    </subcellularLocation>
    <subcellularLocation>
        <location evidence="14">Mitochondrion membrane</location>
        <topology evidence="14">Multi-pass membrane protein</topology>
    </subcellularLocation>
</comment>
<evidence type="ECO:0000256" key="1">
    <source>
        <dbReference type="ARBA" id="ARBA00004969"/>
    </source>
</evidence>
<dbReference type="GO" id="GO:0032259">
    <property type="term" value="P:methylation"/>
    <property type="evidence" value="ECO:0007669"/>
    <property type="project" value="UniProtKB-KW"/>
</dbReference>
<evidence type="ECO:0000256" key="9">
    <source>
        <dbReference type="ARBA" id="ARBA00022989"/>
    </source>
</evidence>
<gene>
    <name evidence="16" type="ORF">R3P38DRAFT_1343826</name>
</gene>
<evidence type="ECO:0000256" key="12">
    <source>
        <dbReference type="ARBA" id="ARBA00023209"/>
    </source>
</evidence>
<dbReference type="Gene3D" id="1.20.120.1630">
    <property type="match status" value="1"/>
</dbReference>
<feature type="transmembrane region" description="Helical" evidence="15">
    <location>
        <begin position="86"/>
        <end position="108"/>
    </location>
</feature>
<evidence type="ECO:0000256" key="3">
    <source>
        <dbReference type="ARBA" id="ARBA00022516"/>
    </source>
</evidence>
<comment type="pathway">
    <text evidence="2">Lipid metabolism.</text>
</comment>
<keyword evidence="13 14" id="KW-1208">Phospholipid metabolism</keyword>
<evidence type="ECO:0000256" key="2">
    <source>
        <dbReference type="ARBA" id="ARBA00005189"/>
    </source>
</evidence>
<comment type="similarity">
    <text evidence="14">Belongs to the class VI-like SAM-binding methyltransferase superfamily. PEMT/PEM2 methyltransferase family.</text>
</comment>
<evidence type="ECO:0000256" key="7">
    <source>
        <dbReference type="ARBA" id="ARBA00022692"/>
    </source>
</evidence>
<feature type="topological domain" description="Cytoplasmic" evidence="14">
    <location>
        <begin position="174"/>
        <end position="197"/>
    </location>
</feature>
<comment type="catalytic activity">
    <reaction evidence="14">
        <text>a 1,2-diacyl-sn-glycero-3-phospho-N,N-dimethylethanolamine + S-adenosyl-L-methionine = a 1,2-diacyl-sn-glycero-3-phosphocholine + S-adenosyl-L-homocysteine + H(+)</text>
        <dbReference type="Rhea" id="RHEA:32739"/>
        <dbReference type="ChEBI" id="CHEBI:15378"/>
        <dbReference type="ChEBI" id="CHEBI:57643"/>
        <dbReference type="ChEBI" id="CHEBI:57856"/>
        <dbReference type="ChEBI" id="CHEBI:59789"/>
        <dbReference type="ChEBI" id="CHEBI:64572"/>
    </reaction>
</comment>
<evidence type="ECO:0000256" key="10">
    <source>
        <dbReference type="ARBA" id="ARBA00023098"/>
    </source>
</evidence>
<dbReference type="GO" id="GO:0000773">
    <property type="term" value="F:phosphatidyl-N-methylethanolamine N-methyltransferase activity"/>
    <property type="evidence" value="ECO:0007669"/>
    <property type="project" value="UniProtKB-UniRule"/>
</dbReference>
<evidence type="ECO:0000256" key="4">
    <source>
        <dbReference type="ARBA" id="ARBA00022603"/>
    </source>
</evidence>
<keyword evidence="5 14" id="KW-0808">Transferase</keyword>
<organism evidence="16 17">
    <name type="scientific">Favolaschia claudopus</name>
    <dbReference type="NCBI Taxonomy" id="2862362"/>
    <lineage>
        <taxon>Eukaryota</taxon>
        <taxon>Fungi</taxon>
        <taxon>Dikarya</taxon>
        <taxon>Basidiomycota</taxon>
        <taxon>Agaricomycotina</taxon>
        <taxon>Agaricomycetes</taxon>
        <taxon>Agaricomycetidae</taxon>
        <taxon>Agaricales</taxon>
        <taxon>Marasmiineae</taxon>
        <taxon>Mycenaceae</taxon>
        <taxon>Favolaschia</taxon>
    </lineage>
</organism>
<accession>A0AAW0DVW5</accession>
<keyword evidence="9 14" id="KW-1133">Transmembrane helix</keyword>
<evidence type="ECO:0000256" key="5">
    <source>
        <dbReference type="ARBA" id="ARBA00022679"/>
    </source>
</evidence>
<dbReference type="EC" id="2.1.1.71" evidence="14"/>
<dbReference type="InterPro" id="IPR007318">
    <property type="entry name" value="Phopholipid_MeTrfase"/>
</dbReference>
<dbReference type="InterPro" id="IPR024960">
    <property type="entry name" value="PEMT/MFAP"/>
</dbReference>
<protein>
    <recommendedName>
        <fullName evidence="14">Phosphatidyl-N-methylethanolamine N-methyltransferase</fullName>
        <ecNumber evidence="14">2.1.1.71</ecNumber>
    </recommendedName>
    <alternativeName>
        <fullName evidence="14">Phospholipid methyltransferase</fullName>
        <shortName evidence="14">PLMT</shortName>
    </alternativeName>
</protein>
<dbReference type="AlphaFoldDB" id="A0AAW0DVW5"/>
<evidence type="ECO:0000313" key="17">
    <source>
        <dbReference type="Proteomes" id="UP001362999"/>
    </source>
</evidence>
<evidence type="ECO:0000256" key="13">
    <source>
        <dbReference type="ARBA" id="ARBA00023264"/>
    </source>
</evidence>
<dbReference type="GO" id="GO:0006656">
    <property type="term" value="P:phosphatidylcholine biosynthetic process"/>
    <property type="evidence" value="ECO:0007669"/>
    <property type="project" value="UniProtKB-UniRule"/>
</dbReference>
<evidence type="ECO:0000256" key="6">
    <source>
        <dbReference type="ARBA" id="ARBA00022691"/>
    </source>
</evidence>
<dbReference type="PANTHER" id="PTHR15458">
    <property type="entry name" value="PHOSPHATIDYLETHANOLAMINE N-METHYLTRANSFERASE"/>
    <property type="match status" value="1"/>
</dbReference>
<comment type="caution">
    <text evidence="14">Lacks conserved residue(s) required for the propagation of feature annotation.</text>
</comment>
<evidence type="ECO:0000256" key="15">
    <source>
        <dbReference type="SAM" id="Phobius"/>
    </source>
</evidence>
<keyword evidence="11 14" id="KW-0472">Membrane</keyword>
<feature type="transmembrane region" description="Helical" evidence="15">
    <location>
        <begin position="12"/>
        <end position="30"/>
    </location>
</feature>
<keyword evidence="8 14" id="KW-0256">Endoplasmic reticulum</keyword>
<dbReference type="PROSITE" id="PS51599">
    <property type="entry name" value="SAM_PEMT_PEM2"/>
    <property type="match status" value="1"/>
</dbReference>
<feature type="intramembrane region" description="Helical" evidence="14">
    <location>
        <begin position="10"/>
        <end position="30"/>
    </location>
</feature>
<comment type="pathway">
    <text evidence="1 14">Phospholipid metabolism; phosphatidylcholine biosynthesis.</text>
</comment>
<feature type="topological domain" description="Lumenal" evidence="14">
    <location>
        <begin position="1"/>
        <end position="9"/>
    </location>
</feature>
<feature type="transmembrane region" description="Helical" evidence="15">
    <location>
        <begin position="128"/>
        <end position="152"/>
    </location>
</feature>
<sequence>MSFLLDPTRPSLYICLLSITSTPLGWSFIARNEYRHHTLTKFIGARTACSIFGVVIFLSGLLRDVLYRIALHDQPYYPLPYEIQTILAWIIFSVGNFLVAASFVRLGFWGTFYGDHFGIVKDKRVTGFPFNVLENPMYFGAKLCFVGAALWYERPAGLLVAAYVHLAYMAVLRLESPFTDMIYAKRRPSNGTARPMS</sequence>
<keyword evidence="10 14" id="KW-0443">Lipid metabolism</keyword>
<keyword evidence="7 14" id="KW-0812">Transmembrane</keyword>
<feature type="transmembrane region" description="Helical" evidence="15">
    <location>
        <begin position="158"/>
        <end position="176"/>
    </location>
</feature>
<evidence type="ECO:0000313" key="16">
    <source>
        <dbReference type="EMBL" id="KAK7055083.1"/>
    </source>
</evidence>
<dbReference type="Proteomes" id="UP001362999">
    <property type="component" value="Unassembled WGS sequence"/>
</dbReference>
<evidence type="ECO:0000256" key="14">
    <source>
        <dbReference type="HAMAP-Rule" id="MF_03216"/>
    </source>
</evidence>
<dbReference type="GO" id="GO:0031966">
    <property type="term" value="C:mitochondrial membrane"/>
    <property type="evidence" value="ECO:0007669"/>
    <property type="project" value="UniProtKB-SubCell"/>
</dbReference>
<feature type="transmembrane region" description="Helical" evidence="15">
    <location>
        <begin position="42"/>
        <end position="66"/>
    </location>
</feature>
<proteinExistence type="inferred from homology"/>
<dbReference type="GO" id="GO:0005789">
    <property type="term" value="C:endoplasmic reticulum membrane"/>
    <property type="evidence" value="ECO:0007669"/>
    <property type="project" value="UniProtKB-SubCell"/>
</dbReference>
<name>A0AAW0DVW5_9AGAR</name>
<keyword evidence="6 14" id="KW-0949">S-adenosyl-L-methionine</keyword>
<dbReference type="EMBL" id="JAWWNJ010000005">
    <property type="protein sequence ID" value="KAK7055083.1"/>
    <property type="molecule type" value="Genomic_DNA"/>
</dbReference>
<comment type="caution">
    <text evidence="16">The sequence shown here is derived from an EMBL/GenBank/DDBJ whole genome shotgun (WGS) entry which is preliminary data.</text>
</comment>
<feature type="binding site" evidence="14">
    <location>
        <begin position="93"/>
        <end position="95"/>
    </location>
    <ligand>
        <name>S-adenosyl-L-methionine</name>
        <dbReference type="ChEBI" id="CHEBI:59789"/>
    </ligand>
</feature>
<keyword evidence="4 14" id="KW-0489">Methyltransferase</keyword>
<dbReference type="Pfam" id="PF04191">
    <property type="entry name" value="PEMT"/>
    <property type="match status" value="1"/>
</dbReference>
<reference evidence="16 17" key="1">
    <citation type="journal article" date="2024" name="J Genomics">
        <title>Draft genome sequencing and assembly of Favolaschia claudopus CIRM-BRFM 2984 isolated from oak limbs.</title>
        <authorList>
            <person name="Navarro D."/>
            <person name="Drula E."/>
            <person name="Chaduli D."/>
            <person name="Cazenave R."/>
            <person name="Ahrendt S."/>
            <person name="Wang J."/>
            <person name="Lipzen A."/>
            <person name="Daum C."/>
            <person name="Barry K."/>
            <person name="Grigoriev I.V."/>
            <person name="Favel A."/>
            <person name="Rosso M.N."/>
            <person name="Martin F."/>
        </authorList>
    </citation>
    <scope>NUCLEOTIDE SEQUENCE [LARGE SCALE GENOMIC DNA]</scope>
    <source>
        <strain evidence="16 17">CIRM-BRFM 2984</strain>
    </source>
</reference>